<evidence type="ECO:0000313" key="2">
    <source>
        <dbReference type="Proteomes" id="UP000006072"/>
    </source>
</evidence>
<reference evidence="1 2" key="1">
    <citation type="journal article" date="2012" name="J. Bacteriol.">
        <title>Complete Genome Sequence of Mycobacterium vaccae Type Strain ATCC 25954.</title>
        <authorList>
            <person name="Ho Y.S."/>
            <person name="Adroub S.A."/>
            <person name="Abadi M."/>
            <person name="Al Alwan B."/>
            <person name="Alkhateeb R."/>
            <person name="Gao G."/>
            <person name="Ragab A."/>
            <person name="Ali S."/>
            <person name="van Soolingen D."/>
            <person name="Bitter W."/>
            <person name="Pain A."/>
            <person name="Abdallah A.M."/>
        </authorList>
    </citation>
    <scope>NUCLEOTIDE SEQUENCE [LARGE SCALE GENOMIC DNA]</scope>
    <source>
        <strain evidence="1 2">ATCC 25954</strain>
    </source>
</reference>
<evidence type="ECO:0000313" key="1">
    <source>
        <dbReference type="EMBL" id="EJZ06906.1"/>
    </source>
</evidence>
<dbReference type="SUPFAM" id="SSF54593">
    <property type="entry name" value="Glyoxalase/Bleomycin resistance protein/Dihydroxybiphenyl dioxygenase"/>
    <property type="match status" value="1"/>
</dbReference>
<gene>
    <name evidence="1" type="ORF">MVAC_20258</name>
</gene>
<dbReference type="InterPro" id="IPR029068">
    <property type="entry name" value="Glyas_Bleomycin-R_OHBP_Dase"/>
</dbReference>
<dbReference type="HOGENOM" id="CLU_1303168_0_0_11"/>
<proteinExistence type="predicted"/>
<dbReference type="eggNOG" id="COG3324">
    <property type="taxonomic scope" value="Bacteria"/>
</dbReference>
<dbReference type="EMBL" id="ALQA01000050">
    <property type="protein sequence ID" value="EJZ06906.1"/>
    <property type="molecule type" value="Genomic_DNA"/>
</dbReference>
<keyword evidence="2" id="KW-1185">Reference proteome</keyword>
<dbReference type="Proteomes" id="UP000006072">
    <property type="component" value="Unassembled WGS sequence"/>
</dbReference>
<dbReference type="AlphaFoldDB" id="K0UJA9"/>
<evidence type="ECO:0008006" key="3">
    <source>
        <dbReference type="Google" id="ProtNLM"/>
    </source>
</evidence>
<protein>
    <recommendedName>
        <fullName evidence="3">Glyoxalase/bleomycin resistance protein/dioxygenase</fullName>
    </recommendedName>
</protein>
<organism evidence="1 2">
    <name type="scientific">Mycolicibacterium vaccae ATCC 25954</name>
    <dbReference type="NCBI Taxonomy" id="1194972"/>
    <lineage>
        <taxon>Bacteria</taxon>
        <taxon>Bacillati</taxon>
        <taxon>Actinomycetota</taxon>
        <taxon>Actinomycetes</taxon>
        <taxon>Mycobacteriales</taxon>
        <taxon>Mycobacteriaceae</taxon>
        <taxon>Mycolicibacterium</taxon>
    </lineage>
</organism>
<comment type="caution">
    <text evidence="1">The sequence shown here is derived from an EMBL/GenBank/DDBJ whole genome shotgun (WGS) entry which is preliminary data.</text>
</comment>
<name>K0UJA9_MYCVA</name>
<dbReference type="RefSeq" id="WP_003930029.1">
    <property type="nucleotide sequence ID" value="NZ_JH814688.1"/>
</dbReference>
<dbReference type="PATRIC" id="fig|1194972.3.peg.4035"/>
<accession>K0UJA9</accession>
<sequence length="216" mass="22572">MTDVLPVTVDAVHVADPADAWAQAGFSVDPDGVCRVGGVRLRLVGRDHGAGIVGWSLRGWPPGRDDLDGIPTTGSHAGPATPAAHANGVTAIDHVVLMSPNLDRTVGSLAAVGVQPRRERDAELGGRPIRQIFFRLGEVILEVVGSPTAAGQGPSTLWGITYVVADIDATASFFGDRTSAVKPAVQPGRRITTLRNLGFGMSLRTAMISAPYPRTP</sequence>